<evidence type="ECO:0000313" key="4">
    <source>
        <dbReference type="Proteomes" id="UP000183788"/>
    </source>
</evidence>
<dbReference type="PANTHER" id="PTHR21197">
    <property type="entry name" value="UDP-GALACTOPYRANOSE MUTASE"/>
    <property type="match status" value="1"/>
</dbReference>
<dbReference type="GO" id="GO:0050660">
    <property type="term" value="F:flavin adenine dinucleotide binding"/>
    <property type="evidence" value="ECO:0007669"/>
    <property type="project" value="TreeGrafter"/>
</dbReference>
<accession>A0A1K1T2C5</accession>
<dbReference type="EMBL" id="FPIZ01000053">
    <property type="protein sequence ID" value="SFW90744.1"/>
    <property type="molecule type" value="Genomic_DNA"/>
</dbReference>
<dbReference type="GO" id="GO:0005829">
    <property type="term" value="C:cytosol"/>
    <property type="evidence" value="ECO:0007669"/>
    <property type="project" value="TreeGrafter"/>
</dbReference>
<evidence type="ECO:0000256" key="1">
    <source>
        <dbReference type="SAM" id="MobiDB-lite"/>
    </source>
</evidence>
<dbReference type="Proteomes" id="UP000183788">
    <property type="component" value="Unassembled WGS sequence"/>
</dbReference>
<dbReference type="SUPFAM" id="SSF51971">
    <property type="entry name" value="Nucleotide-binding domain"/>
    <property type="match status" value="1"/>
</dbReference>
<evidence type="ECO:0000313" key="5">
    <source>
        <dbReference type="Proteomes" id="UP001326715"/>
    </source>
</evidence>
<evidence type="ECO:0000313" key="3">
    <source>
        <dbReference type="EMBL" id="WQG88329.1"/>
    </source>
</evidence>
<organism evidence="2 4">
    <name type="scientific">Chitinophaga sancti</name>
    <dbReference type="NCBI Taxonomy" id="1004"/>
    <lineage>
        <taxon>Bacteria</taxon>
        <taxon>Pseudomonadati</taxon>
        <taxon>Bacteroidota</taxon>
        <taxon>Chitinophagia</taxon>
        <taxon>Chitinophagales</taxon>
        <taxon>Chitinophagaceae</taxon>
        <taxon>Chitinophaga</taxon>
    </lineage>
</organism>
<feature type="compositionally biased region" description="Low complexity" evidence="1">
    <location>
        <begin position="539"/>
        <end position="548"/>
    </location>
</feature>
<dbReference type="EMBL" id="CP140154">
    <property type="protein sequence ID" value="WQG88329.1"/>
    <property type="molecule type" value="Genomic_DNA"/>
</dbReference>
<dbReference type="AlphaFoldDB" id="A0A1K1T2C5"/>
<sequence>MSKKAIIIGAGPAGLTAAYEFLTRSDIIPVVLEKSGDIGGISKTINYKGNRMDIGGHRFFSKSDRVMKWWLNILPVVTGGESAHTITYQNKSRVVYHEENGITTDPDKVMLVRPRLSRIYFLRKFFSYPVQLSIDTLMKLGVFRTIGILFSYLKAQIWPNKPELTLEDFMINRFGKILYGLFFKDYTEKVWGVPCNEIPAEWGAQRIKGVSITKAIQHAVKSLKPKKASGDVSQKDTETSLIEQFFYPKLGPGQLWEEVAAKVKVLGGEILMHQEVVKVDVEGDQAKAITIRNSKTGETQVIEGDYFFSTMPVKELIAAIGEQVPENVQYIASNLQYRDFITVGLLLNNMSYADKSTGEIKRLELKDTWIYIQERDVKVGRLQIFNNWSPYLVADPKTTWVGMEFFCNDTDDFWKLPDEKIKAIAIKELHKIGLATEENVIDGTVLRVEKTYPAYFGAYERFSEIRTYVDGIKNLYLVGRNGMHKYNNADHSMLTAITAVDNILNGIEDKDNIWAINTEQDYHEEKKNDDSNGERGVKVEPTPEVVETSESKKKLSYTP</sequence>
<feature type="region of interest" description="Disordered" evidence="1">
    <location>
        <begin position="521"/>
        <end position="559"/>
    </location>
</feature>
<dbReference type="InterPro" id="IPR036188">
    <property type="entry name" value="FAD/NAD-bd_sf"/>
</dbReference>
<dbReference type="Gene3D" id="3.50.50.60">
    <property type="entry name" value="FAD/NAD(P)-binding domain"/>
    <property type="match status" value="1"/>
</dbReference>
<name>A0A1K1T2C5_9BACT</name>
<proteinExistence type="predicted"/>
<dbReference type="Proteomes" id="UP001326715">
    <property type="component" value="Chromosome"/>
</dbReference>
<feature type="compositionally biased region" description="Basic and acidic residues" evidence="1">
    <location>
        <begin position="521"/>
        <end position="538"/>
    </location>
</feature>
<dbReference type="NCBIfam" id="NF005548">
    <property type="entry name" value="PRK07208.1-4"/>
    <property type="match status" value="1"/>
</dbReference>
<dbReference type="OrthoDB" id="9769600at2"/>
<dbReference type="NCBIfam" id="NF005546">
    <property type="entry name" value="PRK07208.1-2"/>
    <property type="match status" value="1"/>
</dbReference>
<protein>
    <submittedName>
        <fullName evidence="3">NAD(P)/FAD-dependent oxidoreductase</fullName>
    </submittedName>
    <submittedName>
        <fullName evidence="2">UDP-galactopyranose mutase</fullName>
    </submittedName>
</protein>
<evidence type="ECO:0000313" key="2">
    <source>
        <dbReference type="EMBL" id="SFW90744.1"/>
    </source>
</evidence>
<gene>
    <name evidence="2" type="ORF">SAMN05661012_06668</name>
    <name evidence="3" type="ORF">SR876_25750</name>
</gene>
<reference evidence="2 4" key="1">
    <citation type="submission" date="2016-11" db="EMBL/GenBank/DDBJ databases">
        <authorList>
            <person name="Jaros S."/>
            <person name="Januszkiewicz K."/>
            <person name="Wedrychowicz H."/>
        </authorList>
    </citation>
    <scope>NUCLEOTIDE SEQUENCE [LARGE SCALE GENOMIC DNA]</scope>
    <source>
        <strain evidence="2 4">DSM 784</strain>
    </source>
</reference>
<dbReference type="PANTHER" id="PTHR21197:SF0">
    <property type="entry name" value="UDP-GALACTOPYRANOSE MUTASE"/>
    <property type="match status" value="1"/>
</dbReference>
<reference evidence="3 5" key="2">
    <citation type="submission" date="2023-11" db="EMBL/GenBank/DDBJ databases">
        <title>MicrobeMod: A computational toolkit for identifying prokaryotic methylation and restriction-modification with nanopore sequencing.</title>
        <authorList>
            <person name="Crits-Christoph A."/>
            <person name="Kang S.C."/>
            <person name="Lee H."/>
            <person name="Ostrov N."/>
        </authorList>
    </citation>
    <scope>NUCLEOTIDE SEQUENCE [LARGE SCALE GENOMIC DNA]</scope>
    <source>
        <strain evidence="3 5">ATCC 23090</strain>
    </source>
</reference>
<dbReference type="GO" id="GO:0008767">
    <property type="term" value="F:UDP-galactopyranose mutase activity"/>
    <property type="evidence" value="ECO:0007669"/>
    <property type="project" value="TreeGrafter"/>
</dbReference>
<keyword evidence="5" id="KW-1185">Reference proteome</keyword>
<dbReference type="RefSeq" id="WP_083571934.1">
    <property type="nucleotide sequence ID" value="NZ_CP139972.1"/>
</dbReference>
<dbReference type="STRING" id="1004.SAMN05661012_06668"/>
<dbReference type="Pfam" id="PF13450">
    <property type="entry name" value="NAD_binding_8"/>
    <property type="match status" value="1"/>
</dbReference>